<accession>A0A2P8D7X4</accession>
<dbReference type="AlphaFoldDB" id="A0A2P8D7X4"/>
<evidence type="ECO:0008006" key="4">
    <source>
        <dbReference type="Google" id="ProtNLM"/>
    </source>
</evidence>
<evidence type="ECO:0000256" key="1">
    <source>
        <dbReference type="SAM" id="SignalP"/>
    </source>
</evidence>
<evidence type="ECO:0000313" key="2">
    <source>
        <dbReference type="EMBL" id="PSK93308.1"/>
    </source>
</evidence>
<keyword evidence="3" id="KW-1185">Reference proteome</keyword>
<proteinExistence type="predicted"/>
<keyword evidence="1" id="KW-0732">Signal</keyword>
<dbReference type="EMBL" id="PYGD01000002">
    <property type="protein sequence ID" value="PSK93308.1"/>
    <property type="molecule type" value="Genomic_DNA"/>
</dbReference>
<organism evidence="2 3">
    <name type="scientific">Taibaiella chishuiensis</name>
    <dbReference type="NCBI Taxonomy" id="1434707"/>
    <lineage>
        <taxon>Bacteria</taxon>
        <taxon>Pseudomonadati</taxon>
        <taxon>Bacteroidota</taxon>
        <taxon>Chitinophagia</taxon>
        <taxon>Chitinophagales</taxon>
        <taxon>Chitinophagaceae</taxon>
        <taxon>Taibaiella</taxon>
    </lineage>
</organism>
<dbReference type="Proteomes" id="UP000240572">
    <property type="component" value="Unassembled WGS sequence"/>
</dbReference>
<feature type="chain" id="PRO_5015191142" description="Surface antigen-like protein" evidence="1">
    <location>
        <begin position="29"/>
        <end position="992"/>
    </location>
</feature>
<name>A0A2P8D7X4_9BACT</name>
<dbReference type="SUPFAM" id="SSF69304">
    <property type="entry name" value="Tricorn protease N-terminal domain"/>
    <property type="match status" value="1"/>
</dbReference>
<sequence>MAMIRRLYLFTCCLLLCGCLPGMTPAYAQAPGVAYNRFQYKRYKWKVLPVGAFRVYYPQGYDSLASFTSVQLPLIAEKVKKEMGVPVKATPNIILYPAIDQLYTSNIGLKGEGHLPFPTIYLKGSRVTLAFDGSYEHFRTQLAGAWARLCWEEQFQNDLEEQALSRRQLMPAWFREGAIAYFARGWRLVDEDNWLSLQGSRQDWELLSAAHPEQAGQAFCYFLSRRYRPDAARQLVFQLRKGKSLSRAVRLVAKRPLDTLTQQCLRFYRERMDTMVSATDTLRDQLLQAHKGSRLQTLLYSADGKQVAYVTEKEHNRRLYITNITQLQQQQQSKSVQRYLLPPWMEDHEADPYPLLHWSEADKQWYAVQPEQGWVQVKRYGAGGALIDRHKLYGVDGVSAILGWSRDQWLMAAYRKAKSDIVVYNAASLRFSPLTDDPEDNTEPAWDAGNTQLLYRSGYPSDSLYHADSITKPYGIYSKTITGIKGSAKQADRLLWRDTAYVSFYDPQGLAGNTIRLQQSTTGSLQYDTLSPGQYPAAVPGSRIRPWLRDYLADKQRQDSLAALERQWKKDEEASFLGGVLKGKDSKGAANRQRDSLLRALAYTPGKVRPYILQLYSAYFSARINNDYYINRMQPYQGYLGSFKFPEVGAMVNGGFSDLFENHHFNTGYRMPAGTEGSDFFFRYENTAKRLDWHVLFFRKVESLQPDAQRDWKDEQGRPYPQMAKVKTHYYELGVQYPLHYDWSICFTAAARRDRTVFLASDRYSLNFEALQQWWSINTFTVSANKLHALSPFLYKGWDARLLTDVMVSTGKQATLLYATALRFSYHQPLYRDINFVLRGNLGHSGGQSQVLYNFGGVDNNIVPRTDTTVRFKQEAPYAFQTLVTPFRGYRQNSLYGGSYVLFNADLYIPLFSRQIPLRTGFSALNNLQLGLFTDFAATARKLDHLPAAPTHLQSFGCSARTMLAGYPIRFDLAWPQQGFSAPPVWYLSFTF</sequence>
<dbReference type="Gene3D" id="2.40.160.50">
    <property type="entry name" value="membrane protein fhac: a member of the omp85/tpsb transporter family"/>
    <property type="match status" value="1"/>
</dbReference>
<reference evidence="2 3" key="1">
    <citation type="submission" date="2018-03" db="EMBL/GenBank/DDBJ databases">
        <title>Genomic Encyclopedia of Type Strains, Phase III (KMG-III): the genomes of soil and plant-associated and newly described type strains.</title>
        <authorList>
            <person name="Whitman W."/>
        </authorList>
    </citation>
    <scope>NUCLEOTIDE SEQUENCE [LARGE SCALE GENOMIC DNA]</scope>
    <source>
        <strain evidence="2 3">CGMCC 1.12700</strain>
    </source>
</reference>
<evidence type="ECO:0000313" key="3">
    <source>
        <dbReference type="Proteomes" id="UP000240572"/>
    </source>
</evidence>
<protein>
    <recommendedName>
        <fullName evidence="4">Surface antigen-like protein</fullName>
    </recommendedName>
</protein>
<comment type="caution">
    <text evidence="2">The sequence shown here is derived from an EMBL/GenBank/DDBJ whole genome shotgun (WGS) entry which is preliminary data.</text>
</comment>
<feature type="signal peptide" evidence="1">
    <location>
        <begin position="1"/>
        <end position="28"/>
    </location>
</feature>
<dbReference type="PROSITE" id="PS51257">
    <property type="entry name" value="PROKAR_LIPOPROTEIN"/>
    <property type="match status" value="1"/>
</dbReference>
<gene>
    <name evidence="2" type="ORF">B0I18_102278</name>
</gene>